<comment type="caution">
    <text evidence="3">The sequence shown here is derived from an EMBL/GenBank/DDBJ whole genome shotgun (WGS) entry which is preliminary data.</text>
</comment>
<gene>
    <name evidence="3" type="ORF">CWC19_14025</name>
</gene>
<evidence type="ECO:0000259" key="1">
    <source>
        <dbReference type="Pfam" id="PF06938"/>
    </source>
</evidence>
<dbReference type="Gene3D" id="2.30.270.10">
    <property type="entry name" value="duf1285 protein"/>
    <property type="match status" value="1"/>
</dbReference>
<dbReference type="InterPro" id="IPR048342">
    <property type="entry name" value="DUF1285_C"/>
</dbReference>
<organism evidence="3 4">
    <name type="scientific">Pseudoalteromonas aurantia</name>
    <dbReference type="NCBI Taxonomy" id="43654"/>
    <lineage>
        <taxon>Bacteria</taxon>
        <taxon>Pseudomonadati</taxon>
        <taxon>Pseudomonadota</taxon>
        <taxon>Gammaproteobacteria</taxon>
        <taxon>Alteromonadales</taxon>
        <taxon>Pseudoalteromonadaceae</taxon>
        <taxon>Pseudoalteromonas</taxon>
    </lineage>
</organism>
<dbReference type="AlphaFoldDB" id="A0A5S3V759"/>
<feature type="domain" description="DUF1285" evidence="2">
    <location>
        <begin position="83"/>
        <end position="165"/>
    </location>
</feature>
<sequence>MHTLNDLIAALTTPHAPTEQWHSGTCGLIDISIDSQAKWYHHGSEITRIGLLKLFASVLNYTNGTYTLTTPSEQCEINVQDAPFLITAWHTHPVDIGSVIICEDNLGRHWPLCEQFPLEIKEYQGQPVPYLVLSHGLTARIQRNVYYQWAEVAEQDIQGAYLLSANKKYYLT</sequence>
<name>A0A5S3V759_9GAMM</name>
<dbReference type="EMBL" id="PNBX01000060">
    <property type="protein sequence ID" value="TMO67319.1"/>
    <property type="molecule type" value="Genomic_DNA"/>
</dbReference>
<dbReference type="InterPro" id="IPR048341">
    <property type="entry name" value="DUF1285_N"/>
</dbReference>
<accession>A0A5S3V759</accession>
<dbReference type="Pfam" id="PF21028">
    <property type="entry name" value="DUF1285_C"/>
    <property type="match status" value="1"/>
</dbReference>
<proteinExistence type="predicted"/>
<feature type="domain" description="DUF1285" evidence="1">
    <location>
        <begin position="16"/>
        <end position="82"/>
    </location>
</feature>
<protein>
    <submittedName>
        <fullName evidence="3">DUF1285 domain-containing protein</fullName>
    </submittedName>
</protein>
<dbReference type="RefSeq" id="WP_138592450.1">
    <property type="nucleotide sequence ID" value="NZ_PNBX01000060.1"/>
</dbReference>
<evidence type="ECO:0000313" key="4">
    <source>
        <dbReference type="Proteomes" id="UP000307217"/>
    </source>
</evidence>
<dbReference type="Pfam" id="PF06938">
    <property type="entry name" value="DUF1285_N"/>
    <property type="match status" value="1"/>
</dbReference>
<reference evidence="3 4" key="1">
    <citation type="submission" date="2018-01" db="EMBL/GenBank/DDBJ databases">
        <authorList>
            <person name="Paulsen S."/>
            <person name="Gram L.K."/>
        </authorList>
    </citation>
    <scope>NUCLEOTIDE SEQUENCE [LARGE SCALE GENOMIC DNA]</scope>
    <source>
        <strain evidence="3 4">S3790</strain>
    </source>
</reference>
<dbReference type="OrthoDB" id="3078366at2"/>
<evidence type="ECO:0000313" key="3">
    <source>
        <dbReference type="EMBL" id="TMO67319.1"/>
    </source>
</evidence>
<dbReference type="InterPro" id="IPR023361">
    <property type="entry name" value="DUF1285_beta_roll_sf"/>
</dbReference>
<reference evidence="4" key="2">
    <citation type="submission" date="2019-06" db="EMBL/GenBank/DDBJ databases">
        <title>Co-occurence of chitin degradation, pigmentation and bioactivity in marine Pseudoalteromonas.</title>
        <authorList>
            <person name="Sonnenschein E.C."/>
            <person name="Bech P.K."/>
        </authorList>
    </citation>
    <scope>NUCLEOTIDE SEQUENCE [LARGE SCALE GENOMIC DNA]</scope>
    <source>
        <strain evidence="4">S3790</strain>
    </source>
</reference>
<evidence type="ECO:0000259" key="2">
    <source>
        <dbReference type="Pfam" id="PF21028"/>
    </source>
</evidence>
<dbReference type="Gene3D" id="3.10.540.10">
    <property type="entry name" value="duf1285 like domain"/>
    <property type="match status" value="1"/>
</dbReference>
<dbReference type="Proteomes" id="UP000307217">
    <property type="component" value="Unassembled WGS sequence"/>
</dbReference>